<evidence type="ECO:0000256" key="1">
    <source>
        <dbReference type="SAM" id="MobiDB-lite"/>
    </source>
</evidence>
<protein>
    <submittedName>
        <fullName evidence="2">Uncharacterized protein</fullName>
    </submittedName>
</protein>
<evidence type="ECO:0000313" key="2">
    <source>
        <dbReference type="EMBL" id="CAI9164269.1"/>
    </source>
</evidence>
<name>A0ABN8YRX1_RANTA</name>
<feature type="compositionally biased region" description="Low complexity" evidence="1">
    <location>
        <begin position="147"/>
        <end position="156"/>
    </location>
</feature>
<keyword evidence="3" id="KW-1185">Reference proteome</keyword>
<evidence type="ECO:0000313" key="3">
    <source>
        <dbReference type="Proteomes" id="UP001176941"/>
    </source>
</evidence>
<gene>
    <name evidence="2" type="ORF">MRATA1EN1_LOCUS13231</name>
</gene>
<dbReference type="Proteomes" id="UP001176941">
    <property type="component" value="Chromosome 22"/>
</dbReference>
<proteinExistence type="predicted"/>
<sequence length="163" mass="16285">MEGRLGSWSDPQADTQLLAICLSSPRAENAPRPPRVSPVLVGTDVSGGGPKRSPPEGSPYLSLGVRWAGRGRGGPRGGAAGGGRAGSPRLPDRAAQPRAPSASDGGGGDEDRGAAAAAETDTPPGGGSSPLALKAPRSIPRGPCTLRAAAATRAQRSPLDRRS</sequence>
<feature type="compositionally biased region" description="Gly residues" evidence="1">
    <location>
        <begin position="70"/>
        <end position="85"/>
    </location>
</feature>
<accession>A0ABN8YRX1</accession>
<organism evidence="2 3">
    <name type="scientific">Rangifer tarandus platyrhynchus</name>
    <name type="common">Svalbard reindeer</name>
    <dbReference type="NCBI Taxonomy" id="3082113"/>
    <lineage>
        <taxon>Eukaryota</taxon>
        <taxon>Metazoa</taxon>
        <taxon>Chordata</taxon>
        <taxon>Craniata</taxon>
        <taxon>Vertebrata</taxon>
        <taxon>Euteleostomi</taxon>
        <taxon>Mammalia</taxon>
        <taxon>Eutheria</taxon>
        <taxon>Laurasiatheria</taxon>
        <taxon>Artiodactyla</taxon>
        <taxon>Ruminantia</taxon>
        <taxon>Pecora</taxon>
        <taxon>Cervidae</taxon>
        <taxon>Odocoileinae</taxon>
        <taxon>Rangifer</taxon>
    </lineage>
</organism>
<reference evidence="2" key="1">
    <citation type="submission" date="2023-04" db="EMBL/GenBank/DDBJ databases">
        <authorList>
            <consortium name="ELIXIR-Norway"/>
        </authorList>
    </citation>
    <scope>NUCLEOTIDE SEQUENCE [LARGE SCALE GENOMIC DNA]</scope>
</reference>
<dbReference type="EMBL" id="OX459958">
    <property type="protein sequence ID" value="CAI9164269.1"/>
    <property type="molecule type" value="Genomic_DNA"/>
</dbReference>
<feature type="compositionally biased region" description="Low complexity" evidence="1">
    <location>
        <begin position="114"/>
        <end position="123"/>
    </location>
</feature>
<feature type="region of interest" description="Disordered" evidence="1">
    <location>
        <begin position="25"/>
        <end position="163"/>
    </location>
</feature>